<organism evidence="7 8">
    <name type="scientific">Ferrimonas aestuarii</name>
    <dbReference type="NCBI Taxonomy" id="2569539"/>
    <lineage>
        <taxon>Bacteria</taxon>
        <taxon>Pseudomonadati</taxon>
        <taxon>Pseudomonadota</taxon>
        <taxon>Gammaproteobacteria</taxon>
        <taxon>Alteromonadales</taxon>
        <taxon>Ferrimonadaceae</taxon>
        <taxon>Ferrimonas</taxon>
    </lineage>
</organism>
<comment type="caution">
    <text evidence="7">The sequence shown here is derived from an EMBL/GenBank/DDBJ whole genome shotgun (WGS) entry which is preliminary data.</text>
</comment>
<evidence type="ECO:0000313" key="7">
    <source>
        <dbReference type="EMBL" id="TKB55504.1"/>
    </source>
</evidence>
<comment type="subcellular location">
    <subcellularLocation>
        <location evidence="1">Cytoplasm</location>
    </subcellularLocation>
</comment>
<evidence type="ECO:0000256" key="3">
    <source>
        <dbReference type="ARBA" id="ARBA00023015"/>
    </source>
</evidence>
<keyword evidence="5" id="KW-0804">Transcription</keyword>
<name>A0A4U1BRF5_9GAMM</name>
<dbReference type="PROSITE" id="PS50995">
    <property type="entry name" value="HTH_MARR_2"/>
    <property type="match status" value="1"/>
</dbReference>
<dbReference type="GO" id="GO:0005737">
    <property type="term" value="C:cytoplasm"/>
    <property type="evidence" value="ECO:0007669"/>
    <property type="project" value="UniProtKB-SubCell"/>
</dbReference>
<evidence type="ECO:0000313" key="8">
    <source>
        <dbReference type="Proteomes" id="UP000305675"/>
    </source>
</evidence>
<dbReference type="FunFam" id="1.10.10.10:FF:000163">
    <property type="entry name" value="MarR family transcriptional regulator"/>
    <property type="match status" value="1"/>
</dbReference>
<evidence type="ECO:0000256" key="5">
    <source>
        <dbReference type="ARBA" id="ARBA00023163"/>
    </source>
</evidence>
<dbReference type="Proteomes" id="UP000305675">
    <property type="component" value="Unassembled WGS sequence"/>
</dbReference>
<sequence>MPNSKSPNHQSAQPCSPQAQQSQVVDAQLFDNQVCFPLYSAANAVTRAYRPLLDAIDLTYLQYMVMMLLWQHKQMNVKELGEQMYLDSGTLTPLLKRLEAKGFVERRRSELDERVRLISITEAGLELKFKAQSVPGELACKADMSPEQAMELKRLCQTLLANLGS</sequence>
<accession>A0A4U1BRF5</accession>
<dbReference type="RefSeq" id="WP_136863261.1">
    <property type="nucleotide sequence ID" value="NZ_SWCJ01000005.1"/>
</dbReference>
<dbReference type="Gene3D" id="1.10.10.10">
    <property type="entry name" value="Winged helix-like DNA-binding domain superfamily/Winged helix DNA-binding domain"/>
    <property type="match status" value="1"/>
</dbReference>
<dbReference type="InterPro" id="IPR000835">
    <property type="entry name" value="HTH_MarR-typ"/>
</dbReference>
<dbReference type="SMART" id="SM00347">
    <property type="entry name" value="HTH_MARR"/>
    <property type="match status" value="1"/>
</dbReference>
<keyword evidence="4" id="KW-0238">DNA-binding</keyword>
<dbReference type="EMBL" id="SWCJ01000005">
    <property type="protein sequence ID" value="TKB55504.1"/>
    <property type="molecule type" value="Genomic_DNA"/>
</dbReference>
<evidence type="ECO:0000259" key="6">
    <source>
        <dbReference type="PROSITE" id="PS50995"/>
    </source>
</evidence>
<gene>
    <name evidence="7" type="ORF">FCL42_09985</name>
</gene>
<dbReference type="PANTHER" id="PTHR33164:SF100">
    <property type="entry name" value="OSPR"/>
    <property type="match status" value="1"/>
</dbReference>
<dbReference type="PRINTS" id="PR00598">
    <property type="entry name" value="HTHMARR"/>
</dbReference>
<evidence type="ECO:0000256" key="4">
    <source>
        <dbReference type="ARBA" id="ARBA00023125"/>
    </source>
</evidence>
<proteinExistence type="predicted"/>
<dbReference type="InterPro" id="IPR036390">
    <property type="entry name" value="WH_DNA-bd_sf"/>
</dbReference>
<dbReference type="PANTHER" id="PTHR33164">
    <property type="entry name" value="TRANSCRIPTIONAL REGULATOR, MARR FAMILY"/>
    <property type="match status" value="1"/>
</dbReference>
<dbReference type="InterPro" id="IPR036388">
    <property type="entry name" value="WH-like_DNA-bd_sf"/>
</dbReference>
<keyword evidence="2" id="KW-0963">Cytoplasm</keyword>
<dbReference type="GO" id="GO:0006950">
    <property type="term" value="P:response to stress"/>
    <property type="evidence" value="ECO:0007669"/>
    <property type="project" value="TreeGrafter"/>
</dbReference>
<dbReference type="Pfam" id="PF01047">
    <property type="entry name" value="MarR"/>
    <property type="match status" value="1"/>
</dbReference>
<dbReference type="AlphaFoldDB" id="A0A4U1BRF5"/>
<dbReference type="GO" id="GO:0003700">
    <property type="term" value="F:DNA-binding transcription factor activity"/>
    <property type="evidence" value="ECO:0007669"/>
    <property type="project" value="InterPro"/>
</dbReference>
<keyword evidence="3" id="KW-0805">Transcription regulation</keyword>
<reference evidence="7 8" key="1">
    <citation type="submission" date="2019-04" db="EMBL/GenBank/DDBJ databases">
        <authorList>
            <person name="Hwang J.C."/>
        </authorList>
    </citation>
    <scope>NUCLEOTIDE SEQUENCE [LARGE SCALE GENOMIC DNA]</scope>
    <source>
        <strain evidence="7 8">IMCC35002</strain>
    </source>
</reference>
<keyword evidence="8" id="KW-1185">Reference proteome</keyword>
<protein>
    <submittedName>
        <fullName evidence="7">MarR family transcriptional regulator</fullName>
    </submittedName>
</protein>
<feature type="domain" description="HTH marR-type" evidence="6">
    <location>
        <begin position="31"/>
        <end position="161"/>
    </location>
</feature>
<evidence type="ECO:0000256" key="2">
    <source>
        <dbReference type="ARBA" id="ARBA00022490"/>
    </source>
</evidence>
<dbReference type="InterPro" id="IPR039422">
    <property type="entry name" value="MarR/SlyA-like"/>
</dbReference>
<dbReference type="SUPFAM" id="SSF46785">
    <property type="entry name" value="Winged helix' DNA-binding domain"/>
    <property type="match status" value="1"/>
</dbReference>
<dbReference type="GO" id="GO:0003677">
    <property type="term" value="F:DNA binding"/>
    <property type="evidence" value="ECO:0007669"/>
    <property type="project" value="UniProtKB-KW"/>
</dbReference>
<dbReference type="OrthoDB" id="9806864at2"/>
<evidence type="ECO:0000256" key="1">
    <source>
        <dbReference type="ARBA" id="ARBA00004496"/>
    </source>
</evidence>